<evidence type="ECO:0000313" key="3">
    <source>
        <dbReference type="Proteomes" id="UP000001382"/>
    </source>
</evidence>
<dbReference type="EMBL" id="CP001867">
    <property type="protein sequence ID" value="ADB74677.1"/>
    <property type="molecule type" value="Genomic_DNA"/>
</dbReference>
<dbReference type="Proteomes" id="UP000001382">
    <property type="component" value="Chromosome"/>
</dbReference>
<dbReference type="STRING" id="526225.Gobs_1982"/>
<evidence type="ECO:0008006" key="4">
    <source>
        <dbReference type="Google" id="ProtNLM"/>
    </source>
</evidence>
<evidence type="ECO:0000256" key="1">
    <source>
        <dbReference type="SAM" id="Phobius"/>
    </source>
</evidence>
<protein>
    <recommendedName>
        <fullName evidence="4">DUF2178 domain-containing protein</fullName>
    </recommendedName>
</protein>
<dbReference type="KEGG" id="gob:Gobs_1982"/>
<accession>D2SEY7</accession>
<gene>
    <name evidence="2" type="ordered locus">Gobs_1982</name>
</gene>
<feature type="transmembrane region" description="Helical" evidence="1">
    <location>
        <begin position="17"/>
        <end position="36"/>
    </location>
</feature>
<dbReference type="AlphaFoldDB" id="D2SEY7"/>
<organism evidence="2 3">
    <name type="scientific">Geodermatophilus obscurus (strain ATCC 25078 / DSM 43160 / JCM 3152 / CCUG 61914 / KCC A-0152 / KCTC 9177 / NBRC 13315 / NRRL B-3577 / G-20)</name>
    <dbReference type="NCBI Taxonomy" id="526225"/>
    <lineage>
        <taxon>Bacteria</taxon>
        <taxon>Bacillati</taxon>
        <taxon>Actinomycetota</taxon>
        <taxon>Actinomycetes</taxon>
        <taxon>Geodermatophilales</taxon>
        <taxon>Geodermatophilaceae</taxon>
        <taxon>Geodermatophilus</taxon>
    </lineage>
</organism>
<sequence length="136" mass="14415">MSLSESPTPATRSWKRWTIPATAVLGGVVYFAAGWLGGDRAFAFGGLTIMLVFVAAFLVLGRLSETVAGLINRNDERINQIDSDASLFAGMTLVCAVLIAFVVEIARGQDGQPYAALGAIAGVGYVIALIVLRIRR</sequence>
<dbReference type="RefSeq" id="WP_012948116.1">
    <property type="nucleotide sequence ID" value="NC_013757.1"/>
</dbReference>
<feature type="transmembrane region" description="Helical" evidence="1">
    <location>
        <begin position="42"/>
        <end position="64"/>
    </location>
</feature>
<keyword evidence="1" id="KW-0472">Membrane</keyword>
<name>D2SEY7_GEOOG</name>
<feature type="transmembrane region" description="Helical" evidence="1">
    <location>
        <begin position="85"/>
        <end position="106"/>
    </location>
</feature>
<keyword evidence="1" id="KW-1133">Transmembrane helix</keyword>
<evidence type="ECO:0000313" key="2">
    <source>
        <dbReference type="EMBL" id="ADB74677.1"/>
    </source>
</evidence>
<reference evidence="2 3" key="1">
    <citation type="journal article" date="2010" name="Stand. Genomic Sci.">
        <title>Complete genome sequence of Geodermatophilus obscurus type strain (G-20).</title>
        <authorList>
            <person name="Ivanova N."/>
            <person name="Sikorski J."/>
            <person name="Jando M."/>
            <person name="Munk C."/>
            <person name="Lapidus A."/>
            <person name="Glavina Del Rio T."/>
            <person name="Copeland A."/>
            <person name="Tice H."/>
            <person name="Cheng J.-F."/>
            <person name="Lucas S."/>
            <person name="Chen F."/>
            <person name="Nolan M."/>
            <person name="Bruce D."/>
            <person name="Goodwin L."/>
            <person name="Pitluck S."/>
            <person name="Mavromatis K."/>
            <person name="Mikhailova N."/>
            <person name="Pati A."/>
            <person name="Chen A."/>
            <person name="Palaniappan K."/>
            <person name="Land M."/>
            <person name="Hauser L."/>
            <person name="Chang Y.-J."/>
            <person name="Jeffries C.D."/>
            <person name="Meincke L."/>
            <person name="Brettin T."/>
            <person name="Detter J.C."/>
            <person name="Detter J.C."/>
            <person name="Rohde M."/>
            <person name="Goeker M."/>
            <person name="Bristow J."/>
            <person name="Eisen J.A."/>
            <person name="Markowitz V."/>
            <person name="Hugenholtz P."/>
            <person name="Kyrpides N.C."/>
            <person name="Klenk H.-P."/>
        </authorList>
    </citation>
    <scope>NUCLEOTIDE SEQUENCE [LARGE SCALE GENOMIC DNA]</scope>
    <source>
        <strain evidence="3">ATCC 25078 / DSM 43160 / JCM 3152 / KCC A-0152 / KCTC 9177 / NBRC 13315 / NRRL B-3577 / G-20</strain>
    </source>
</reference>
<dbReference type="eggNOG" id="ENOG5033EJR">
    <property type="taxonomic scope" value="Bacteria"/>
</dbReference>
<proteinExistence type="predicted"/>
<feature type="transmembrane region" description="Helical" evidence="1">
    <location>
        <begin position="112"/>
        <end position="132"/>
    </location>
</feature>
<keyword evidence="3" id="KW-1185">Reference proteome</keyword>
<dbReference type="HOGENOM" id="CLU_1872474_0_0_11"/>
<keyword evidence="1" id="KW-0812">Transmembrane</keyword>
<reference evidence="3" key="2">
    <citation type="submission" date="2010-01" db="EMBL/GenBank/DDBJ databases">
        <title>The complete genome of Geodermatophilus obscurus DSM 43160.</title>
        <authorList>
            <consortium name="US DOE Joint Genome Institute (JGI-PGF)"/>
            <person name="Lucas S."/>
            <person name="Copeland A."/>
            <person name="Lapidus A."/>
            <person name="Glavina del Rio T."/>
            <person name="Dalin E."/>
            <person name="Tice H."/>
            <person name="Bruce D."/>
            <person name="Goodwin L."/>
            <person name="Pitluck S."/>
            <person name="Kyrpides N."/>
            <person name="Mavromatis K."/>
            <person name="Ivanova N."/>
            <person name="Munk A.C."/>
            <person name="Brettin T."/>
            <person name="Detter J.C."/>
            <person name="Han C."/>
            <person name="Larimer F."/>
            <person name="Land M."/>
            <person name="Hauser L."/>
            <person name="Markowitz V."/>
            <person name="Cheng J.-F."/>
            <person name="Hugenholtz P."/>
            <person name="Woyke T."/>
            <person name="Wu D."/>
            <person name="Jando M."/>
            <person name="Schneider S."/>
            <person name="Klenk H.-P."/>
            <person name="Eisen J.A."/>
        </authorList>
    </citation>
    <scope>NUCLEOTIDE SEQUENCE [LARGE SCALE GENOMIC DNA]</scope>
    <source>
        <strain evidence="3">ATCC 25078 / DSM 43160 / JCM 3152 / KCC A-0152 / KCTC 9177 / NBRC 13315 / NRRL B-3577 / G-20</strain>
    </source>
</reference>